<feature type="compositionally biased region" description="Basic and acidic residues" evidence="1">
    <location>
        <begin position="60"/>
        <end position="71"/>
    </location>
</feature>
<organism evidence="2 3">
    <name type="scientific">Tanacetum coccineum</name>
    <dbReference type="NCBI Taxonomy" id="301880"/>
    <lineage>
        <taxon>Eukaryota</taxon>
        <taxon>Viridiplantae</taxon>
        <taxon>Streptophyta</taxon>
        <taxon>Embryophyta</taxon>
        <taxon>Tracheophyta</taxon>
        <taxon>Spermatophyta</taxon>
        <taxon>Magnoliopsida</taxon>
        <taxon>eudicotyledons</taxon>
        <taxon>Gunneridae</taxon>
        <taxon>Pentapetalae</taxon>
        <taxon>asterids</taxon>
        <taxon>campanulids</taxon>
        <taxon>Asterales</taxon>
        <taxon>Asteraceae</taxon>
        <taxon>Asteroideae</taxon>
        <taxon>Anthemideae</taxon>
        <taxon>Anthemidinae</taxon>
        <taxon>Tanacetum</taxon>
    </lineage>
</organism>
<evidence type="ECO:0000313" key="2">
    <source>
        <dbReference type="EMBL" id="GJT37592.1"/>
    </source>
</evidence>
<accession>A0ABQ5DGX3</accession>
<gene>
    <name evidence="2" type="ORF">Tco_0937457</name>
</gene>
<feature type="region of interest" description="Disordered" evidence="1">
    <location>
        <begin position="52"/>
        <end position="71"/>
    </location>
</feature>
<keyword evidence="3" id="KW-1185">Reference proteome</keyword>
<dbReference type="Proteomes" id="UP001151760">
    <property type="component" value="Unassembled WGS sequence"/>
</dbReference>
<dbReference type="EMBL" id="BQNB010015235">
    <property type="protein sequence ID" value="GJT37592.1"/>
    <property type="molecule type" value="Genomic_DNA"/>
</dbReference>
<reference evidence="2" key="1">
    <citation type="journal article" date="2022" name="Int. J. Mol. Sci.">
        <title>Draft Genome of Tanacetum Coccineum: Genomic Comparison of Closely Related Tanacetum-Family Plants.</title>
        <authorList>
            <person name="Yamashiro T."/>
            <person name="Shiraishi A."/>
            <person name="Nakayama K."/>
            <person name="Satake H."/>
        </authorList>
    </citation>
    <scope>NUCLEOTIDE SEQUENCE</scope>
</reference>
<evidence type="ECO:0000313" key="3">
    <source>
        <dbReference type="Proteomes" id="UP001151760"/>
    </source>
</evidence>
<name>A0ABQ5DGX3_9ASTR</name>
<sequence length="71" mass="7710">MGVTMVMEVMWGWKWWHGDDGVVVDVDVVVVVGWVWDGVDGGCRGVWSAGDMGPNGANVGREKEWMEEGGG</sequence>
<comment type="caution">
    <text evidence="2">The sequence shown here is derived from an EMBL/GenBank/DDBJ whole genome shotgun (WGS) entry which is preliminary data.</text>
</comment>
<evidence type="ECO:0000256" key="1">
    <source>
        <dbReference type="SAM" id="MobiDB-lite"/>
    </source>
</evidence>
<reference evidence="2" key="2">
    <citation type="submission" date="2022-01" db="EMBL/GenBank/DDBJ databases">
        <authorList>
            <person name="Yamashiro T."/>
            <person name="Shiraishi A."/>
            <person name="Satake H."/>
            <person name="Nakayama K."/>
        </authorList>
    </citation>
    <scope>NUCLEOTIDE SEQUENCE</scope>
</reference>
<proteinExistence type="predicted"/>
<protein>
    <submittedName>
        <fullName evidence="2">Uncharacterized protein</fullName>
    </submittedName>
</protein>